<keyword evidence="2" id="KW-0001">2Fe-2S</keyword>
<comment type="cofactor">
    <cofactor evidence="7">
        <name>[2Fe-2S] cluster</name>
        <dbReference type="ChEBI" id="CHEBI:190135"/>
    </cofactor>
</comment>
<dbReference type="Pfam" id="PF04324">
    <property type="entry name" value="Fer2_BFD"/>
    <property type="match status" value="1"/>
</dbReference>
<keyword evidence="1" id="KW-0813">Transport</keyword>
<evidence type="ECO:0000256" key="8">
    <source>
        <dbReference type="ARBA" id="ARBA00039386"/>
    </source>
</evidence>
<dbReference type="CDD" id="cd19945">
    <property type="entry name" value="Fer2_BFD"/>
    <property type="match status" value="1"/>
</dbReference>
<gene>
    <name evidence="11" type="ORF">SAMN02745729_11670</name>
</gene>
<organism evidence="11 12">
    <name type="scientific">Marinobacterium iners DSM 11526</name>
    <dbReference type="NCBI Taxonomy" id="1122198"/>
    <lineage>
        <taxon>Bacteria</taxon>
        <taxon>Pseudomonadati</taxon>
        <taxon>Pseudomonadota</taxon>
        <taxon>Gammaproteobacteria</taxon>
        <taxon>Oceanospirillales</taxon>
        <taxon>Oceanospirillaceae</taxon>
        <taxon>Marinobacterium</taxon>
    </lineage>
</organism>
<dbReference type="PANTHER" id="PTHR37424">
    <property type="entry name" value="BACTERIOFERRITIN-ASSOCIATED FERREDOXIN"/>
    <property type="match status" value="1"/>
</dbReference>
<protein>
    <recommendedName>
        <fullName evidence="8">Bacterioferritin-associated ferredoxin</fullName>
    </recommendedName>
</protein>
<dbReference type="EMBL" id="FNRJ01000016">
    <property type="protein sequence ID" value="SEB08941.1"/>
    <property type="molecule type" value="Genomic_DNA"/>
</dbReference>
<evidence type="ECO:0000313" key="12">
    <source>
        <dbReference type="Proteomes" id="UP000242469"/>
    </source>
</evidence>
<evidence type="ECO:0000256" key="3">
    <source>
        <dbReference type="ARBA" id="ARBA00022723"/>
    </source>
</evidence>
<evidence type="ECO:0000259" key="10">
    <source>
        <dbReference type="Pfam" id="PF04324"/>
    </source>
</evidence>
<keyword evidence="4" id="KW-0249">Electron transport</keyword>
<dbReference type="GO" id="GO:0051537">
    <property type="term" value="F:2 iron, 2 sulfur cluster binding"/>
    <property type="evidence" value="ECO:0007669"/>
    <property type="project" value="UniProtKB-KW"/>
</dbReference>
<evidence type="ECO:0000256" key="7">
    <source>
        <dbReference type="ARBA" id="ARBA00034078"/>
    </source>
</evidence>
<keyword evidence="5" id="KW-0408">Iron</keyword>
<evidence type="ECO:0000256" key="5">
    <source>
        <dbReference type="ARBA" id="ARBA00023004"/>
    </source>
</evidence>
<evidence type="ECO:0000256" key="1">
    <source>
        <dbReference type="ARBA" id="ARBA00022448"/>
    </source>
</evidence>
<comment type="similarity">
    <text evidence="9">Belongs to the Bfd family.</text>
</comment>
<dbReference type="Proteomes" id="UP000242469">
    <property type="component" value="Unassembled WGS sequence"/>
</dbReference>
<dbReference type="InterPro" id="IPR041854">
    <property type="entry name" value="BFD-like_2Fe2S-bd_dom_sf"/>
</dbReference>
<name>A0A1H4GI22_9GAMM</name>
<dbReference type="GO" id="GO:0046872">
    <property type="term" value="F:metal ion binding"/>
    <property type="evidence" value="ECO:0007669"/>
    <property type="project" value="UniProtKB-KW"/>
</dbReference>
<evidence type="ECO:0000256" key="9">
    <source>
        <dbReference type="ARBA" id="ARBA00046332"/>
    </source>
</evidence>
<accession>A0A1H4GI22</accession>
<dbReference type="PANTHER" id="PTHR37424:SF1">
    <property type="entry name" value="BACTERIOFERRITIN-ASSOCIATED FERREDOXIN"/>
    <property type="match status" value="1"/>
</dbReference>
<evidence type="ECO:0000256" key="2">
    <source>
        <dbReference type="ARBA" id="ARBA00022714"/>
    </source>
</evidence>
<keyword evidence="12" id="KW-1185">Reference proteome</keyword>
<reference evidence="12" key="1">
    <citation type="submission" date="2016-10" db="EMBL/GenBank/DDBJ databases">
        <authorList>
            <person name="Varghese N."/>
            <person name="Submissions S."/>
        </authorList>
    </citation>
    <scope>NUCLEOTIDE SEQUENCE [LARGE SCALE GENOMIC DNA]</scope>
    <source>
        <strain evidence="12">DSM 11526</strain>
    </source>
</reference>
<evidence type="ECO:0000313" key="11">
    <source>
        <dbReference type="EMBL" id="SEB08941.1"/>
    </source>
</evidence>
<sequence>MFVIYIGCINDIYSHAFSGEWLMIVCICKRVSDRQIRQMVDEGTSSLRDIRKATGLGTQCGKCVCETRDILRELNGQDSNPLRDLAALAYELPSTATA</sequence>
<evidence type="ECO:0000256" key="6">
    <source>
        <dbReference type="ARBA" id="ARBA00023014"/>
    </source>
</evidence>
<proteinExistence type="inferred from homology"/>
<dbReference type="AlphaFoldDB" id="A0A1H4GI22"/>
<keyword evidence="6" id="KW-0411">Iron-sulfur</keyword>
<dbReference type="STRING" id="1122198.SAMN02745729_11670"/>
<keyword evidence="3" id="KW-0479">Metal-binding</keyword>
<evidence type="ECO:0000256" key="4">
    <source>
        <dbReference type="ARBA" id="ARBA00022982"/>
    </source>
</evidence>
<feature type="domain" description="BFD-like [2Fe-2S]-binding" evidence="10">
    <location>
        <begin position="24"/>
        <end position="73"/>
    </location>
</feature>
<dbReference type="InterPro" id="IPR007419">
    <property type="entry name" value="BFD-like_2Fe2S-bd_dom"/>
</dbReference>
<dbReference type="InterPro" id="IPR052371">
    <property type="entry name" value="BFD-associated_ferredoxin"/>
</dbReference>
<dbReference type="Gene3D" id="1.10.10.1100">
    <property type="entry name" value="BFD-like [2Fe-2S]-binding domain"/>
    <property type="match status" value="1"/>
</dbReference>